<dbReference type="Pfam" id="PF03120">
    <property type="entry name" value="OB_DNA_ligase"/>
    <property type="match status" value="1"/>
</dbReference>
<dbReference type="GO" id="GO:0005829">
    <property type="term" value="C:cytosol"/>
    <property type="evidence" value="ECO:0007669"/>
    <property type="project" value="TreeGrafter"/>
</dbReference>
<evidence type="ECO:0000256" key="8">
    <source>
        <dbReference type="ARBA" id="ARBA00022833"/>
    </source>
</evidence>
<dbReference type="eggNOG" id="COG0272">
    <property type="taxonomic scope" value="Bacteria"/>
</dbReference>
<dbReference type="SMART" id="SM00278">
    <property type="entry name" value="HhH1"/>
    <property type="match status" value="2"/>
</dbReference>
<dbReference type="Pfam" id="PF03119">
    <property type="entry name" value="DNA_ligase_ZBD"/>
    <property type="match status" value="1"/>
</dbReference>
<evidence type="ECO:0000256" key="2">
    <source>
        <dbReference type="ARBA" id="ARBA00012722"/>
    </source>
</evidence>
<feature type="binding site" evidence="14">
    <location>
        <position position="182"/>
    </location>
    <ligand>
        <name>NAD(+)</name>
        <dbReference type="ChEBI" id="CHEBI:57540"/>
    </ligand>
</feature>
<dbReference type="STRING" id="1192034.CAP_4583"/>
<dbReference type="Gene3D" id="1.10.287.610">
    <property type="entry name" value="Helix hairpin bin"/>
    <property type="match status" value="1"/>
</dbReference>
<dbReference type="InterPro" id="IPR012340">
    <property type="entry name" value="NA-bd_OB-fold"/>
</dbReference>
<evidence type="ECO:0000256" key="9">
    <source>
        <dbReference type="ARBA" id="ARBA00022842"/>
    </source>
</evidence>
<feature type="coiled-coil region" evidence="16">
    <location>
        <begin position="1"/>
        <end position="28"/>
    </location>
</feature>
<keyword evidence="8 14" id="KW-0862">Zinc</keyword>
<dbReference type="SMART" id="SM00532">
    <property type="entry name" value="LIGANc"/>
    <property type="match status" value="1"/>
</dbReference>
<dbReference type="SUPFAM" id="SSF50249">
    <property type="entry name" value="Nucleic acid-binding proteins"/>
    <property type="match status" value="1"/>
</dbReference>
<gene>
    <name evidence="14" type="primary">ligA</name>
    <name evidence="19" type="ORF">CAP_4583</name>
</gene>
<dbReference type="PANTHER" id="PTHR23389">
    <property type="entry name" value="CHROMOSOME TRANSMISSION FIDELITY FACTOR 18"/>
    <property type="match status" value="1"/>
</dbReference>
<feature type="compositionally biased region" description="Low complexity" evidence="17">
    <location>
        <begin position="677"/>
        <end position="691"/>
    </location>
</feature>
<comment type="caution">
    <text evidence="14">Lacks conserved residue(s) required for the propagation of feature annotation.</text>
</comment>
<dbReference type="FunFam" id="3.30.470.30:FF:000001">
    <property type="entry name" value="DNA ligase"/>
    <property type="match status" value="1"/>
</dbReference>
<feature type="binding site" evidence="14">
    <location>
        <position position="439"/>
    </location>
    <ligand>
        <name>Zn(2+)</name>
        <dbReference type="ChEBI" id="CHEBI:29105"/>
    </ligand>
</feature>
<feature type="region of interest" description="Disordered" evidence="17">
    <location>
        <begin position="677"/>
        <end position="705"/>
    </location>
</feature>
<dbReference type="FunFam" id="1.10.287.610:FF:000002">
    <property type="entry name" value="DNA ligase"/>
    <property type="match status" value="1"/>
</dbReference>
<comment type="catalytic activity">
    <reaction evidence="12 14 15">
        <text>NAD(+) + (deoxyribonucleotide)n-3'-hydroxyl + 5'-phospho-(deoxyribonucleotide)m = (deoxyribonucleotide)n+m + AMP + beta-nicotinamide D-nucleotide.</text>
        <dbReference type="EC" id="6.5.1.2"/>
    </reaction>
</comment>
<organism evidence="19 20">
    <name type="scientific">Chondromyces apiculatus DSM 436</name>
    <dbReference type="NCBI Taxonomy" id="1192034"/>
    <lineage>
        <taxon>Bacteria</taxon>
        <taxon>Pseudomonadati</taxon>
        <taxon>Myxococcota</taxon>
        <taxon>Polyangia</taxon>
        <taxon>Polyangiales</taxon>
        <taxon>Polyangiaceae</taxon>
        <taxon>Chondromyces</taxon>
    </lineage>
</organism>
<dbReference type="PROSITE" id="PS01056">
    <property type="entry name" value="DNA_LIGASE_N2"/>
    <property type="match status" value="1"/>
</dbReference>
<dbReference type="InterPro" id="IPR013840">
    <property type="entry name" value="DNAligase_N"/>
</dbReference>
<dbReference type="InterPro" id="IPR004149">
    <property type="entry name" value="Znf_DNAligase_C4"/>
</dbReference>
<dbReference type="NCBIfam" id="TIGR00575">
    <property type="entry name" value="dnlj"/>
    <property type="match status" value="1"/>
</dbReference>
<keyword evidence="11 14" id="KW-0234">DNA repair</keyword>
<evidence type="ECO:0000313" key="20">
    <source>
        <dbReference type="Proteomes" id="UP000019678"/>
    </source>
</evidence>
<evidence type="ECO:0000256" key="17">
    <source>
        <dbReference type="SAM" id="MobiDB-lite"/>
    </source>
</evidence>
<dbReference type="SUPFAM" id="SSF47781">
    <property type="entry name" value="RuvA domain 2-like"/>
    <property type="match status" value="1"/>
</dbReference>
<dbReference type="InterPro" id="IPR010994">
    <property type="entry name" value="RuvA_2-like"/>
</dbReference>
<feature type="binding site" evidence="14">
    <location>
        <begin position="39"/>
        <end position="43"/>
    </location>
    <ligand>
        <name>NAD(+)</name>
        <dbReference type="ChEBI" id="CHEBI:57540"/>
    </ligand>
</feature>
<dbReference type="InterPro" id="IPR001357">
    <property type="entry name" value="BRCT_dom"/>
</dbReference>
<dbReference type="InterPro" id="IPR013839">
    <property type="entry name" value="DNAligase_adenylation"/>
</dbReference>
<evidence type="ECO:0000256" key="5">
    <source>
        <dbReference type="ARBA" id="ARBA00022705"/>
    </source>
</evidence>
<dbReference type="GO" id="GO:0003911">
    <property type="term" value="F:DNA ligase (NAD+) activity"/>
    <property type="evidence" value="ECO:0007669"/>
    <property type="project" value="UniProtKB-UniRule"/>
</dbReference>
<evidence type="ECO:0000256" key="15">
    <source>
        <dbReference type="RuleBase" id="RU000618"/>
    </source>
</evidence>
<dbReference type="EMBL" id="ASRX01000035">
    <property type="protein sequence ID" value="EYF04319.1"/>
    <property type="molecule type" value="Genomic_DNA"/>
</dbReference>
<dbReference type="FunFam" id="2.40.50.140:FF:000012">
    <property type="entry name" value="DNA ligase"/>
    <property type="match status" value="1"/>
</dbReference>
<dbReference type="InterPro" id="IPR003583">
    <property type="entry name" value="Hlx-hairpin-Hlx_DNA-bd_motif"/>
</dbReference>
<dbReference type="EC" id="6.5.1.2" evidence="2 14"/>
<dbReference type="Gene3D" id="1.10.150.20">
    <property type="entry name" value="5' to 3' exonuclease, C-terminal subdomain"/>
    <property type="match status" value="2"/>
</dbReference>
<keyword evidence="5 14" id="KW-0235">DNA replication</keyword>
<feature type="binding site" evidence="14">
    <location>
        <position position="322"/>
    </location>
    <ligand>
        <name>NAD(+)</name>
        <dbReference type="ChEBI" id="CHEBI:57540"/>
    </ligand>
</feature>
<dbReference type="Gene3D" id="3.40.50.10190">
    <property type="entry name" value="BRCT domain"/>
    <property type="match status" value="1"/>
</dbReference>
<evidence type="ECO:0000256" key="3">
    <source>
        <dbReference type="ARBA" id="ARBA00013308"/>
    </source>
</evidence>
<evidence type="ECO:0000256" key="11">
    <source>
        <dbReference type="ARBA" id="ARBA00023204"/>
    </source>
</evidence>
<dbReference type="Pfam" id="PF12826">
    <property type="entry name" value="HHH_2"/>
    <property type="match status" value="1"/>
</dbReference>
<dbReference type="SUPFAM" id="SSF52113">
    <property type="entry name" value="BRCT domain"/>
    <property type="match status" value="1"/>
</dbReference>
<dbReference type="GO" id="GO:0006281">
    <property type="term" value="P:DNA repair"/>
    <property type="evidence" value="ECO:0007669"/>
    <property type="project" value="UniProtKB-KW"/>
</dbReference>
<evidence type="ECO:0000256" key="16">
    <source>
        <dbReference type="SAM" id="Coils"/>
    </source>
</evidence>
<dbReference type="SUPFAM" id="SSF56091">
    <property type="entry name" value="DNA ligase/mRNA capping enzyme, catalytic domain"/>
    <property type="match status" value="1"/>
</dbReference>
<evidence type="ECO:0000256" key="10">
    <source>
        <dbReference type="ARBA" id="ARBA00023027"/>
    </source>
</evidence>
<dbReference type="Pfam" id="PF00533">
    <property type="entry name" value="BRCT"/>
    <property type="match status" value="1"/>
</dbReference>
<dbReference type="PROSITE" id="PS01055">
    <property type="entry name" value="DNA_LIGASE_N1"/>
    <property type="match status" value="1"/>
</dbReference>
<evidence type="ECO:0000256" key="14">
    <source>
        <dbReference type="HAMAP-Rule" id="MF_01588"/>
    </source>
</evidence>
<feature type="binding site" evidence="14">
    <location>
        <begin position="88"/>
        <end position="89"/>
    </location>
    <ligand>
        <name>NAD(+)</name>
        <dbReference type="ChEBI" id="CHEBI:57540"/>
    </ligand>
</feature>
<evidence type="ECO:0000256" key="13">
    <source>
        <dbReference type="ARBA" id="ARBA00060881"/>
    </source>
</evidence>
<dbReference type="PIRSF" id="PIRSF001604">
    <property type="entry name" value="LigA"/>
    <property type="match status" value="1"/>
</dbReference>
<name>A0A017T502_9BACT</name>
<reference evidence="19 20" key="1">
    <citation type="submission" date="2013-05" db="EMBL/GenBank/DDBJ databases">
        <title>Genome assembly of Chondromyces apiculatus DSM 436.</title>
        <authorList>
            <person name="Sharma G."/>
            <person name="Khatri I."/>
            <person name="Kaur C."/>
            <person name="Mayilraj S."/>
            <person name="Subramanian S."/>
        </authorList>
    </citation>
    <scope>NUCLEOTIDE SEQUENCE [LARGE SCALE GENOMIC DNA]</scope>
    <source>
        <strain evidence="19 20">DSM 436</strain>
    </source>
</reference>
<keyword evidence="14" id="KW-0464">Manganese</keyword>
<keyword evidence="9 14" id="KW-0460">Magnesium</keyword>
<dbReference type="InterPro" id="IPR041663">
    <property type="entry name" value="DisA/LigA_HHH"/>
</dbReference>
<keyword evidence="20" id="KW-1185">Reference proteome</keyword>
<dbReference type="InterPro" id="IPR018239">
    <property type="entry name" value="DNA_ligase_AS"/>
</dbReference>
<evidence type="ECO:0000256" key="12">
    <source>
        <dbReference type="ARBA" id="ARBA00034005"/>
    </source>
</evidence>
<dbReference type="GO" id="GO:0046872">
    <property type="term" value="F:metal ion binding"/>
    <property type="evidence" value="ECO:0007669"/>
    <property type="project" value="UniProtKB-KW"/>
</dbReference>
<keyword evidence="10 14" id="KW-0520">NAD</keyword>
<feature type="domain" description="BRCT" evidence="18">
    <location>
        <begin position="596"/>
        <end position="665"/>
    </location>
</feature>
<keyword evidence="4 14" id="KW-0436">Ligase</keyword>
<dbReference type="NCBIfam" id="NF005932">
    <property type="entry name" value="PRK07956.1"/>
    <property type="match status" value="1"/>
</dbReference>
<dbReference type="GO" id="GO:0003677">
    <property type="term" value="F:DNA binding"/>
    <property type="evidence" value="ECO:0007669"/>
    <property type="project" value="InterPro"/>
</dbReference>
<evidence type="ECO:0000313" key="19">
    <source>
        <dbReference type="EMBL" id="EYF04319.1"/>
    </source>
</evidence>
<comment type="similarity">
    <text evidence="13 14">Belongs to the NAD-dependent DNA ligase family. LigA subfamily.</text>
</comment>
<comment type="caution">
    <text evidence="19">The sequence shown here is derived from an EMBL/GenBank/DDBJ whole genome shotgun (WGS) entry which is preliminary data.</text>
</comment>
<evidence type="ECO:0000256" key="1">
    <source>
        <dbReference type="ARBA" id="ARBA00004067"/>
    </source>
</evidence>
<accession>A0A017T502</accession>
<dbReference type="PANTHER" id="PTHR23389:SF9">
    <property type="entry name" value="DNA LIGASE"/>
    <property type="match status" value="1"/>
</dbReference>
<dbReference type="GO" id="GO:0006260">
    <property type="term" value="P:DNA replication"/>
    <property type="evidence" value="ECO:0007669"/>
    <property type="project" value="UniProtKB-KW"/>
</dbReference>
<feature type="binding site" evidence="14">
    <location>
        <position position="118"/>
    </location>
    <ligand>
        <name>NAD(+)</name>
        <dbReference type="ChEBI" id="CHEBI:57540"/>
    </ligand>
</feature>
<dbReference type="Gene3D" id="3.30.470.30">
    <property type="entry name" value="DNA ligase/mRNA capping enzyme"/>
    <property type="match status" value="1"/>
</dbReference>
<dbReference type="InterPro" id="IPR001679">
    <property type="entry name" value="DNA_ligase"/>
</dbReference>
<keyword evidence="6 14" id="KW-0479">Metal-binding</keyword>
<dbReference type="Proteomes" id="UP000019678">
    <property type="component" value="Unassembled WGS sequence"/>
</dbReference>
<dbReference type="InterPro" id="IPR036420">
    <property type="entry name" value="BRCT_dom_sf"/>
</dbReference>
<dbReference type="Gene3D" id="2.40.50.140">
    <property type="entry name" value="Nucleic acid-binding proteins"/>
    <property type="match status" value="1"/>
</dbReference>
<comment type="function">
    <text evidence="1 14">DNA ligase that catalyzes the formation of phosphodiester linkages between 5'-phosphoryl and 3'-hydroxyl groups in double-stranded DNA using NAD as a coenzyme and as the energy source for the reaction. It is essential for DNA replication and repair of damaged DNA.</text>
</comment>
<feature type="binding site" evidence="14">
    <location>
        <position position="419"/>
    </location>
    <ligand>
        <name>Zn(2+)</name>
        <dbReference type="ChEBI" id="CHEBI:29105"/>
    </ligand>
</feature>
<keyword evidence="7 14" id="KW-0227">DNA damage</keyword>
<evidence type="ECO:0000259" key="18">
    <source>
        <dbReference type="PROSITE" id="PS50172"/>
    </source>
</evidence>
<dbReference type="HAMAP" id="MF_01588">
    <property type="entry name" value="DNA_ligase_A"/>
    <property type="match status" value="1"/>
</dbReference>
<keyword evidence="16" id="KW-0175">Coiled coil</keyword>
<feature type="binding site" evidence="14">
    <location>
        <position position="298"/>
    </location>
    <ligand>
        <name>NAD(+)</name>
        <dbReference type="ChEBI" id="CHEBI:57540"/>
    </ligand>
</feature>
<feature type="compositionally biased region" description="Basic and acidic residues" evidence="17">
    <location>
        <begin position="694"/>
        <end position="705"/>
    </location>
</feature>
<dbReference type="SMART" id="SM00292">
    <property type="entry name" value="BRCT"/>
    <property type="match status" value="1"/>
</dbReference>
<dbReference type="CDD" id="cd17748">
    <property type="entry name" value="BRCT_DNA_ligase_like"/>
    <property type="match status" value="1"/>
</dbReference>
<dbReference type="RefSeq" id="WP_044244347.1">
    <property type="nucleotide sequence ID" value="NZ_ASRX01000035.1"/>
</dbReference>
<dbReference type="CDD" id="cd00114">
    <property type="entry name" value="LIGANc"/>
    <property type="match status" value="1"/>
</dbReference>
<dbReference type="InterPro" id="IPR004150">
    <property type="entry name" value="NAD_DNA_ligase_OB"/>
</dbReference>
<dbReference type="Gene3D" id="6.20.10.30">
    <property type="match status" value="1"/>
</dbReference>
<dbReference type="PROSITE" id="PS50172">
    <property type="entry name" value="BRCT"/>
    <property type="match status" value="1"/>
</dbReference>
<feature type="binding site" evidence="14">
    <location>
        <position position="141"/>
    </location>
    <ligand>
        <name>NAD(+)</name>
        <dbReference type="ChEBI" id="CHEBI:57540"/>
    </ligand>
</feature>
<evidence type="ECO:0000256" key="7">
    <source>
        <dbReference type="ARBA" id="ARBA00022763"/>
    </source>
</evidence>
<dbReference type="Pfam" id="PF01653">
    <property type="entry name" value="DNA_ligase_aden"/>
    <property type="match status" value="1"/>
</dbReference>
<dbReference type="InterPro" id="IPR033136">
    <property type="entry name" value="DNA_ligase_CS"/>
</dbReference>
<proteinExistence type="inferred from homology"/>
<sequence length="705" mass="76132">MAQKNGDHAEARERLDALRKEIAHHDHRYHVLERPEISDAAYDALFRELTDLERRFPDLVTPDSPTQRVGATPSALFVPVQHSERLLSLDNVFDDDELTAWYDRAARGLGRSPPLVCEPKIDGVSVAIVYERGRFVRGATRGDGTVGEDVTANLRTVRGLPMRLHVEGREDTLPEWLEVRGEIYLPIADFERLNAELGDAGRQLFANPRNAAAGSLRQKDPAITAARPLRIFFHGLVHAVGLTFRTHHEMLAHLRTLGLRVHPRSEPQPDLASARAYVARLLADRHALEHEIDGAVIKIDPLDAHTELGTTSKAPRWAVAYKFPAEEQTTRLNDIMVSVGRTGALTPFAMLEPVRVGGVTLQMATLHNPDEIARKGILIGDMVVVRRAGDVIPEVVAPVPSLRTGSERPFVMPDRCPVCGGPIERPEGEAVTRCTSLDCPAQSLERIVHFASRGAMDIEHLGYSTAQALLDKKLVADVGDLFSLTAAQIGTLPGYKARSTQNLLKAIEAARSRPIERLLIGFGIRHVGGTAARKLADAFHAIPALARASAADIAKVEGIGPVIAEAVRAHFDRPGTLEVIEKLRQGGVRLEEDRTRAAGPLTGKTFVITGTLTSMSREAAMKRIDALGGKVTSSVSGRTSYLVVGADPSSKLDKAQKLKLPLLDEAAFLAMLGDADGAPAADAGSAEAAGEVGEGVRPEPETAGA</sequence>
<feature type="active site" description="N6-AMP-lysine intermediate" evidence="14">
    <location>
        <position position="120"/>
    </location>
</feature>
<evidence type="ECO:0000256" key="6">
    <source>
        <dbReference type="ARBA" id="ARBA00022723"/>
    </source>
</evidence>
<dbReference type="AlphaFoldDB" id="A0A017T502"/>
<comment type="cofactor">
    <cofactor evidence="14">
        <name>Mg(2+)</name>
        <dbReference type="ChEBI" id="CHEBI:18420"/>
    </cofactor>
    <cofactor evidence="14">
        <name>Mn(2+)</name>
        <dbReference type="ChEBI" id="CHEBI:29035"/>
    </cofactor>
</comment>
<protein>
    <recommendedName>
        <fullName evidence="3 14">DNA ligase</fullName>
        <ecNumber evidence="2 14">6.5.1.2</ecNumber>
    </recommendedName>
    <alternativeName>
        <fullName evidence="14">Polydeoxyribonucleotide synthase [NAD(+)]</fullName>
    </alternativeName>
</protein>
<feature type="binding site" evidence="14">
    <location>
        <position position="416"/>
    </location>
    <ligand>
        <name>Zn(2+)</name>
        <dbReference type="ChEBI" id="CHEBI:29105"/>
    </ligand>
</feature>
<evidence type="ECO:0000256" key="4">
    <source>
        <dbReference type="ARBA" id="ARBA00022598"/>
    </source>
</evidence>